<feature type="transmembrane region" description="Helical" evidence="1">
    <location>
        <begin position="7"/>
        <end position="30"/>
    </location>
</feature>
<feature type="transmembrane region" description="Helical" evidence="1">
    <location>
        <begin position="64"/>
        <end position="87"/>
    </location>
</feature>
<gene>
    <name evidence="2" type="ORF">A2909_02815</name>
</gene>
<reference evidence="2 3" key="1">
    <citation type="journal article" date="2016" name="Nat. Commun.">
        <title>Thousands of microbial genomes shed light on interconnected biogeochemical processes in an aquifer system.</title>
        <authorList>
            <person name="Anantharaman K."/>
            <person name="Brown C.T."/>
            <person name="Hug L.A."/>
            <person name="Sharon I."/>
            <person name="Castelle C.J."/>
            <person name="Probst A.J."/>
            <person name="Thomas B.C."/>
            <person name="Singh A."/>
            <person name="Wilkins M.J."/>
            <person name="Karaoz U."/>
            <person name="Brodie E.L."/>
            <person name="Williams K.H."/>
            <person name="Hubbard S.S."/>
            <person name="Banfield J.F."/>
        </authorList>
    </citation>
    <scope>NUCLEOTIDE SEQUENCE [LARGE SCALE GENOMIC DNA]</scope>
</reference>
<feature type="transmembrane region" description="Helical" evidence="1">
    <location>
        <begin position="93"/>
        <end position="111"/>
    </location>
</feature>
<comment type="caution">
    <text evidence="2">The sequence shown here is derived from an EMBL/GenBank/DDBJ whole genome shotgun (WGS) entry which is preliminary data.</text>
</comment>
<name>A0A1G2LRI0_9BACT</name>
<keyword evidence="1" id="KW-0812">Transmembrane</keyword>
<proteinExistence type="predicted"/>
<feature type="transmembrane region" description="Helical" evidence="1">
    <location>
        <begin position="123"/>
        <end position="156"/>
    </location>
</feature>
<protein>
    <submittedName>
        <fullName evidence="2">Uncharacterized protein</fullName>
    </submittedName>
</protein>
<organism evidence="2 3">
    <name type="scientific">Candidatus Tagabacteria bacterium RIFCSPLOWO2_01_FULL_39_11</name>
    <dbReference type="NCBI Taxonomy" id="1802295"/>
    <lineage>
        <taxon>Bacteria</taxon>
        <taxon>Candidatus Tagaibacteriota</taxon>
    </lineage>
</organism>
<evidence type="ECO:0000313" key="2">
    <source>
        <dbReference type="EMBL" id="OHA14104.1"/>
    </source>
</evidence>
<sequence>MHRFIKNILFVLMVFFVCVGFPFGVSIITGGNTKQGIVVIATTLIVIATSVILASYYHKRNVHVSGYGIVGAIIATLIGIYFVVVFGLAEITMFLKISIIGATLGLHTMATKKFGFFMQKAAIGAAIISLAFLHTVLTLGTGLIVTFILFFTSIFFNPFTTENKEMANGGNAT</sequence>
<dbReference type="AlphaFoldDB" id="A0A1G2LRI0"/>
<keyword evidence="1" id="KW-0472">Membrane</keyword>
<dbReference type="EMBL" id="MHQZ01000017">
    <property type="protein sequence ID" value="OHA14104.1"/>
    <property type="molecule type" value="Genomic_DNA"/>
</dbReference>
<dbReference type="Proteomes" id="UP000178302">
    <property type="component" value="Unassembled WGS sequence"/>
</dbReference>
<evidence type="ECO:0000256" key="1">
    <source>
        <dbReference type="SAM" id="Phobius"/>
    </source>
</evidence>
<evidence type="ECO:0000313" key="3">
    <source>
        <dbReference type="Proteomes" id="UP000178302"/>
    </source>
</evidence>
<feature type="transmembrane region" description="Helical" evidence="1">
    <location>
        <begin position="36"/>
        <end position="57"/>
    </location>
</feature>
<keyword evidence="1" id="KW-1133">Transmembrane helix</keyword>
<accession>A0A1G2LRI0</accession>